<protein>
    <submittedName>
        <fullName evidence="7">HlyD family efflux transporter periplasmic adaptor subunit</fullName>
    </submittedName>
</protein>
<evidence type="ECO:0000256" key="1">
    <source>
        <dbReference type="ARBA" id="ARBA00004167"/>
    </source>
</evidence>
<dbReference type="Proteomes" id="UP000297549">
    <property type="component" value="Unassembled WGS sequence"/>
</dbReference>
<dbReference type="PANTHER" id="PTHR30386">
    <property type="entry name" value="MEMBRANE FUSION SUBUNIT OF EMRAB-TOLC MULTIDRUG EFFLUX PUMP"/>
    <property type="match status" value="1"/>
</dbReference>
<dbReference type="GO" id="GO:0016020">
    <property type="term" value="C:membrane"/>
    <property type="evidence" value="ECO:0007669"/>
    <property type="project" value="UniProtKB-SubCell"/>
</dbReference>
<sequence>MPEHALEPSSTSLPPSLPLPEQSEEIQDIITAVPAWIVRWGITLYFFLLAAVVAGTWLIHYPDLVEVPLQLTSVNAPKAVNAKTDGKLVKLLIAEGAQVQAGQELAFIESTADHAQVLDFAQRLEQLHDLLVGGQEARLPAAGLGEYTKLGEIQAAYQTFEQAYTQYLAYQRNGYFPQKRRILVREIADLQALNRNLTDQKQLYERDFALARSEYATQQELSRQRVIAPADFRKEESRLLTKQLPVKQAESTIYQNYMLQTAKQKELLELDKISGEQRGLLVQALNTLRSTVANWKTRYVLVAPTGGRVYFSAILEEKQTLAANQEVFYVAPTTAAYYGEAVLPLSSVGKVKVGQEVILKFAGYPFEEFGAVPGRLTYISQIPKDNGFLAKVSLPQGLVTTYGKPIGYRKGISASAAIVTEDARLIEKIFYNFKRALSR</sequence>
<keyword evidence="4 6" id="KW-0472">Membrane</keyword>
<dbReference type="InterPro" id="IPR011053">
    <property type="entry name" value="Single_hybrid_motif"/>
</dbReference>
<dbReference type="InterPro" id="IPR050739">
    <property type="entry name" value="MFP"/>
</dbReference>
<dbReference type="PANTHER" id="PTHR30386:SF26">
    <property type="entry name" value="TRANSPORT PROTEIN COMB"/>
    <property type="match status" value="1"/>
</dbReference>
<dbReference type="AlphaFoldDB" id="A0A4Z0Q611"/>
<name>A0A4Z0Q611_9BACT</name>
<evidence type="ECO:0000256" key="3">
    <source>
        <dbReference type="ARBA" id="ARBA00022989"/>
    </source>
</evidence>
<keyword evidence="3 6" id="KW-1133">Transmembrane helix</keyword>
<keyword evidence="2 6" id="KW-0812">Transmembrane</keyword>
<evidence type="ECO:0000256" key="2">
    <source>
        <dbReference type="ARBA" id="ARBA00022692"/>
    </source>
</evidence>
<evidence type="ECO:0000256" key="6">
    <source>
        <dbReference type="SAM" id="Phobius"/>
    </source>
</evidence>
<dbReference type="Gene3D" id="2.40.50.100">
    <property type="match status" value="1"/>
</dbReference>
<comment type="caution">
    <text evidence="7">The sequence shown here is derived from an EMBL/GenBank/DDBJ whole genome shotgun (WGS) entry which is preliminary data.</text>
</comment>
<evidence type="ECO:0000256" key="5">
    <source>
        <dbReference type="SAM" id="Coils"/>
    </source>
</evidence>
<keyword evidence="8" id="KW-1185">Reference proteome</keyword>
<reference evidence="7 8" key="1">
    <citation type="submission" date="2019-04" db="EMBL/GenBank/DDBJ databases">
        <authorList>
            <person name="Feng G."/>
            <person name="Zhang J."/>
            <person name="Zhu H."/>
        </authorList>
    </citation>
    <scope>NUCLEOTIDE SEQUENCE [LARGE SCALE GENOMIC DNA]</scope>
    <source>
        <strain evidence="7 8">JCM 31653</strain>
    </source>
</reference>
<evidence type="ECO:0000256" key="4">
    <source>
        <dbReference type="ARBA" id="ARBA00023136"/>
    </source>
</evidence>
<dbReference type="OrthoDB" id="7057889at2"/>
<dbReference type="SUPFAM" id="SSF51230">
    <property type="entry name" value="Single hybrid motif"/>
    <property type="match status" value="1"/>
</dbReference>
<evidence type="ECO:0000313" key="8">
    <source>
        <dbReference type="Proteomes" id="UP000297549"/>
    </source>
</evidence>
<organism evidence="7 8">
    <name type="scientific">Hymenobacter aquaticus</name>
    <dbReference type="NCBI Taxonomy" id="1867101"/>
    <lineage>
        <taxon>Bacteria</taxon>
        <taxon>Pseudomonadati</taxon>
        <taxon>Bacteroidota</taxon>
        <taxon>Cytophagia</taxon>
        <taxon>Cytophagales</taxon>
        <taxon>Hymenobacteraceae</taxon>
        <taxon>Hymenobacter</taxon>
    </lineage>
</organism>
<comment type="subcellular location">
    <subcellularLocation>
        <location evidence="1">Membrane</location>
        <topology evidence="1">Single-pass membrane protein</topology>
    </subcellularLocation>
</comment>
<evidence type="ECO:0000313" key="7">
    <source>
        <dbReference type="EMBL" id="TGE25517.1"/>
    </source>
</evidence>
<feature type="transmembrane region" description="Helical" evidence="6">
    <location>
        <begin position="37"/>
        <end position="59"/>
    </location>
</feature>
<feature type="coiled-coil region" evidence="5">
    <location>
        <begin position="180"/>
        <end position="214"/>
    </location>
</feature>
<dbReference type="EMBL" id="SRLC01000001">
    <property type="protein sequence ID" value="TGE25517.1"/>
    <property type="molecule type" value="Genomic_DNA"/>
</dbReference>
<proteinExistence type="predicted"/>
<accession>A0A4Z0Q611</accession>
<gene>
    <name evidence="7" type="ORF">E5K00_10085</name>
</gene>
<dbReference type="RefSeq" id="WP_135463094.1">
    <property type="nucleotide sequence ID" value="NZ_SRLC01000001.1"/>
</dbReference>
<keyword evidence="5" id="KW-0175">Coiled coil</keyword>
<dbReference type="PRINTS" id="PR01490">
    <property type="entry name" value="RTXTOXIND"/>
</dbReference>